<accession>A0A6N6M9L9</accession>
<dbReference type="Gene3D" id="3.10.300.10">
    <property type="entry name" value="Methylpurine-DNA glycosylase (MPG)"/>
    <property type="match status" value="1"/>
</dbReference>
<dbReference type="Pfam" id="PF02245">
    <property type="entry name" value="Pur_DNA_glyco"/>
    <property type="match status" value="1"/>
</dbReference>
<dbReference type="SUPFAM" id="SSF50486">
    <property type="entry name" value="FMT C-terminal domain-like"/>
    <property type="match status" value="1"/>
</dbReference>
<evidence type="ECO:0000256" key="4">
    <source>
        <dbReference type="ARBA" id="ARBA00023204"/>
    </source>
</evidence>
<dbReference type="HAMAP" id="MF_00527">
    <property type="entry name" value="3MGH"/>
    <property type="match status" value="1"/>
</dbReference>
<dbReference type="OrthoDB" id="9794313at2"/>
<dbReference type="EC" id="3.2.2.-" evidence="5"/>
<comment type="caution">
    <text evidence="6">The sequence shown here is derived from an EMBL/GenBank/DDBJ whole genome shotgun (WGS) entry which is preliminary data.</text>
</comment>
<evidence type="ECO:0000313" key="7">
    <source>
        <dbReference type="Proteomes" id="UP000435357"/>
    </source>
</evidence>
<evidence type="ECO:0000313" key="6">
    <source>
        <dbReference type="EMBL" id="KAB1065209.1"/>
    </source>
</evidence>
<reference evidence="6 7" key="1">
    <citation type="submission" date="2019-09" db="EMBL/GenBank/DDBJ databases">
        <title>Genomes of Cryomorphaceae.</title>
        <authorList>
            <person name="Bowman J.P."/>
        </authorList>
    </citation>
    <scope>NUCLEOTIDE SEQUENCE [LARGE SCALE GENOMIC DNA]</scope>
    <source>
        <strain evidence="6 7">KCTC 52047</strain>
    </source>
</reference>
<organism evidence="6 7">
    <name type="scientific">Salibacter halophilus</name>
    <dbReference type="NCBI Taxonomy" id="1803916"/>
    <lineage>
        <taxon>Bacteria</taxon>
        <taxon>Pseudomonadati</taxon>
        <taxon>Bacteroidota</taxon>
        <taxon>Flavobacteriia</taxon>
        <taxon>Flavobacteriales</taxon>
        <taxon>Salibacteraceae</taxon>
        <taxon>Salibacter</taxon>
    </lineage>
</organism>
<evidence type="ECO:0000256" key="2">
    <source>
        <dbReference type="ARBA" id="ARBA00022763"/>
    </source>
</evidence>
<dbReference type="EMBL" id="WACR01000003">
    <property type="protein sequence ID" value="KAB1065209.1"/>
    <property type="molecule type" value="Genomic_DNA"/>
</dbReference>
<dbReference type="CDD" id="cd00540">
    <property type="entry name" value="AAG"/>
    <property type="match status" value="1"/>
</dbReference>
<dbReference type="GO" id="GO:0003905">
    <property type="term" value="F:alkylbase DNA N-glycosylase activity"/>
    <property type="evidence" value="ECO:0007669"/>
    <property type="project" value="InterPro"/>
</dbReference>
<keyword evidence="3 5" id="KW-0378">Hydrolase</keyword>
<keyword evidence="2 5" id="KW-0227">DNA damage</keyword>
<keyword evidence="7" id="KW-1185">Reference proteome</keyword>
<dbReference type="Proteomes" id="UP000435357">
    <property type="component" value="Unassembled WGS sequence"/>
</dbReference>
<dbReference type="InterPro" id="IPR036995">
    <property type="entry name" value="MPG_sf"/>
</dbReference>
<dbReference type="NCBIfam" id="TIGR00567">
    <property type="entry name" value="3mg"/>
    <property type="match status" value="1"/>
</dbReference>
<evidence type="ECO:0000256" key="5">
    <source>
        <dbReference type="HAMAP-Rule" id="MF_00527"/>
    </source>
</evidence>
<dbReference type="RefSeq" id="WP_151166889.1">
    <property type="nucleotide sequence ID" value="NZ_WACR01000003.1"/>
</dbReference>
<comment type="similarity">
    <text evidence="1 5">Belongs to the DNA glycosylase MPG family.</text>
</comment>
<dbReference type="GO" id="GO:0006284">
    <property type="term" value="P:base-excision repair"/>
    <property type="evidence" value="ECO:0007669"/>
    <property type="project" value="InterPro"/>
</dbReference>
<sequence>MNKLKREFYTRNDVVEISRDLLGKVLVTKVNGIITKAKIVETEAYCGRNDRAAHSFQKRTPRTEVMYDTGGKVYTYLCYGIHTLFNIVTNEKDLADAVLVRAVEPIEGIDAVLKRRNQSTLKRMVSDGPGKVSKAMDISLDHYGLDLVDNDIFIEDHGVDINEKEIIESHRVGVDYAGEDALRNWRFRVKGNPFIGKDYVAKI</sequence>
<name>A0A6N6M9L9_9FLAO</name>
<dbReference type="FunFam" id="3.10.300.10:FF:000001">
    <property type="entry name" value="Putative 3-methyladenine DNA glycosylase"/>
    <property type="match status" value="1"/>
</dbReference>
<dbReference type="PANTHER" id="PTHR10429">
    <property type="entry name" value="DNA-3-METHYLADENINE GLYCOSYLASE"/>
    <property type="match status" value="1"/>
</dbReference>
<evidence type="ECO:0000256" key="1">
    <source>
        <dbReference type="ARBA" id="ARBA00009232"/>
    </source>
</evidence>
<gene>
    <name evidence="6" type="ORF">F3059_04440</name>
</gene>
<dbReference type="InterPro" id="IPR011034">
    <property type="entry name" value="Formyl_transferase-like_C_sf"/>
</dbReference>
<keyword evidence="4 5" id="KW-0234">DNA repair</keyword>
<proteinExistence type="inferred from homology"/>
<dbReference type="InterPro" id="IPR003180">
    <property type="entry name" value="MPG"/>
</dbReference>
<protein>
    <recommendedName>
        <fullName evidence="5">Putative 3-methyladenine DNA glycosylase</fullName>
        <ecNumber evidence="5">3.2.2.-</ecNumber>
    </recommendedName>
</protein>
<evidence type="ECO:0000256" key="3">
    <source>
        <dbReference type="ARBA" id="ARBA00022801"/>
    </source>
</evidence>
<dbReference type="GO" id="GO:0003677">
    <property type="term" value="F:DNA binding"/>
    <property type="evidence" value="ECO:0007669"/>
    <property type="project" value="InterPro"/>
</dbReference>
<dbReference type="PANTHER" id="PTHR10429:SF0">
    <property type="entry name" value="DNA-3-METHYLADENINE GLYCOSYLASE"/>
    <property type="match status" value="1"/>
</dbReference>
<dbReference type="AlphaFoldDB" id="A0A6N6M9L9"/>